<gene>
    <name evidence="2" type="ORF">LJ751_17360</name>
</gene>
<reference evidence="2" key="1">
    <citation type="submission" date="2021-10" db="EMBL/GenBank/DDBJ databases">
        <title>Novel species in genus Arthrobacter.</title>
        <authorList>
            <person name="Liu Y."/>
        </authorList>
    </citation>
    <scope>NUCLEOTIDE SEQUENCE</scope>
    <source>
        <strain evidence="2">Zg-Y809</strain>
    </source>
</reference>
<dbReference type="AlphaFoldDB" id="A0A9X1M5B9"/>
<comment type="caution">
    <text evidence="2">The sequence shown here is derived from an EMBL/GenBank/DDBJ whole genome shotgun (WGS) entry which is preliminary data.</text>
</comment>
<evidence type="ECO:0000256" key="1">
    <source>
        <dbReference type="SAM" id="MobiDB-lite"/>
    </source>
</evidence>
<organism evidence="2 3">
    <name type="scientific">Arthrobacter gengyunqii</name>
    <dbReference type="NCBI Taxonomy" id="2886940"/>
    <lineage>
        <taxon>Bacteria</taxon>
        <taxon>Bacillati</taxon>
        <taxon>Actinomycetota</taxon>
        <taxon>Actinomycetes</taxon>
        <taxon>Micrococcales</taxon>
        <taxon>Micrococcaceae</taxon>
        <taxon>Arthrobacter</taxon>
    </lineage>
</organism>
<accession>A0A9X1M5B9</accession>
<feature type="region of interest" description="Disordered" evidence="1">
    <location>
        <begin position="679"/>
        <end position="701"/>
    </location>
</feature>
<dbReference type="Proteomes" id="UP001139264">
    <property type="component" value="Unassembled WGS sequence"/>
</dbReference>
<dbReference type="RefSeq" id="WP_227909304.1">
    <property type="nucleotide sequence ID" value="NZ_JAJFZP010000020.1"/>
</dbReference>
<protein>
    <submittedName>
        <fullName evidence="2">Uncharacterized protein</fullName>
    </submittedName>
</protein>
<sequence>MAKAYFVEENEGKLVYLDQDDDAFNVAATSLGVAAEQAPDQLVAAVRGRLFWKRSGVPMFAWFDEMTERWLEHRNHSVETKRAPEAPPHIALLTLFSMAAETMGSSSKGLKQSEAGFYGQLEDLLSVPSEESQRLRTSFRASTEAYWEALALWLEDRDGALGLPSAYALTHRYVGLPVSQALVRETERRNLRRMFEEQGLLPGTALSHTEMFNALDVWIHSARTSANASMIKMWANSDTQDRITDIALAELAAWDGPGHGTDGQTNVSARRCFFTLRESRQRLATVFQLGLVANVQLVADEEATLAGEHEDISVVLRSGSPGQAGVDFKGVLPDYASFLEGAVSMTTQSGQTIRRFPKNVLILTRDPVTERYLETDRIAPGTPARVLVRLQSGLADAVEKILIDSAQPGYSRLLEGHAGLPAGWVMFDRVQVLRSPAAALITSKELAGFELRLSAQMTLNGGLKLPGRVARWSARSPLQLVIASDEDGPFELVMTTLNAETLQAEEKVLIHGLLAPYAVMLEDLDIDREDFSLSLRAGKKTLQSISVKLRDSSSPRAASAAAYRFLCRDFGDPSWPVTAVPAVEADRIGIDGLLVQEEAADSTTTREVSIPRTATWSKRRVGNTNRNVLRLPPPGPTSCLITGRHHFIFPTFHGGWPQTKWIYGECEQCRLSSRAPTRFTKKTTQRKSLSNQTPLPPLSTKEEPNWEVLMDALAYIGSGTAKEFSGLARQHEDTPLFEKRLLTALEALAYIEVQRDSSHRLTHWEMAASSIGGLSDGSWLLAGLWDREMVASVEQATQACGGRIEQIDVATHASRIIRGMDQTAVAELAADLEVVLRPGAADALTRVLPNISTVGHSLTRSSLPDVHECQFFEPVSASWLDVDSAEHAGLFRSRHGYVTHYFFRTPADVRNGVGARVDVELGKHLAAIQIGHHLAAYDPESQTLSVPMGAELPGIYGRAAVMASGRFPESDFRTSSLNYRGVEPQTARLLIGKVAS</sequence>
<name>A0A9X1M5B9_9MICC</name>
<evidence type="ECO:0000313" key="3">
    <source>
        <dbReference type="Proteomes" id="UP001139264"/>
    </source>
</evidence>
<dbReference type="EMBL" id="JAJFZP010000020">
    <property type="protein sequence ID" value="MCC3271095.1"/>
    <property type="molecule type" value="Genomic_DNA"/>
</dbReference>
<evidence type="ECO:0000313" key="2">
    <source>
        <dbReference type="EMBL" id="MCC3271095.1"/>
    </source>
</evidence>
<proteinExistence type="predicted"/>